<proteinExistence type="predicted"/>
<name>F4CWZ2_PSEUX</name>
<feature type="compositionally biased region" description="Low complexity" evidence="1">
    <location>
        <begin position="1"/>
        <end position="14"/>
    </location>
</feature>
<sequence length="118" mass="12135">MADGAGTAAGTAGTELGEPQGRSWENRRGGAGRTAGAELDGRSGRAALPRAARPCGVCRPPADCPGTIRPRPLPSGGDVMVDPVPGEPPRCCPPARQEELCRIPAADTTVLARHRGWC</sequence>
<evidence type="ECO:0000313" key="2">
    <source>
        <dbReference type="EMBL" id="AEA24247.1"/>
    </source>
</evidence>
<protein>
    <submittedName>
        <fullName evidence="2">Uncharacterized protein</fullName>
    </submittedName>
</protein>
<dbReference type="Proteomes" id="UP000007809">
    <property type="component" value="Chromosome"/>
</dbReference>
<dbReference type="AlphaFoldDB" id="F4CWZ2"/>
<evidence type="ECO:0000256" key="1">
    <source>
        <dbReference type="SAM" id="MobiDB-lite"/>
    </source>
</evidence>
<dbReference type="EMBL" id="CP002593">
    <property type="protein sequence ID" value="AEA24247.1"/>
    <property type="molecule type" value="Genomic_DNA"/>
</dbReference>
<gene>
    <name evidence="2" type="ordered locus">Psed_2020</name>
</gene>
<feature type="region of interest" description="Disordered" evidence="1">
    <location>
        <begin position="66"/>
        <end position="88"/>
    </location>
</feature>
<accession>F4CWZ2</accession>
<dbReference type="STRING" id="675635.Psed_2020"/>
<dbReference type="KEGG" id="pdx:Psed_2020"/>
<organism evidence="2 3">
    <name type="scientific">Pseudonocardia dioxanivorans (strain ATCC 55486 / DSM 44775 / JCM 13855 / CB1190)</name>
    <dbReference type="NCBI Taxonomy" id="675635"/>
    <lineage>
        <taxon>Bacteria</taxon>
        <taxon>Bacillati</taxon>
        <taxon>Actinomycetota</taxon>
        <taxon>Actinomycetes</taxon>
        <taxon>Pseudonocardiales</taxon>
        <taxon>Pseudonocardiaceae</taxon>
        <taxon>Pseudonocardia</taxon>
    </lineage>
</organism>
<reference evidence="2 3" key="1">
    <citation type="journal article" date="2011" name="J. Bacteriol.">
        <title>Genome sequence of the 1,4-dioxane-degrading Pseudonocardia dioxanivorans strain CB1190.</title>
        <authorList>
            <person name="Sales C.M."/>
            <person name="Mahendra S."/>
            <person name="Grostern A."/>
            <person name="Parales R.E."/>
            <person name="Goodwin L.A."/>
            <person name="Woyke T."/>
            <person name="Nolan M."/>
            <person name="Lapidus A."/>
            <person name="Chertkov O."/>
            <person name="Ovchinnikova G."/>
            <person name="Sczyrba A."/>
            <person name="Alvarez-Cohen L."/>
        </authorList>
    </citation>
    <scope>NUCLEOTIDE SEQUENCE [LARGE SCALE GENOMIC DNA]</scope>
    <source>
        <strain evidence="3">ATCC 55486 / DSM 44775 / JCM 13855 / CB1190</strain>
    </source>
</reference>
<evidence type="ECO:0000313" key="3">
    <source>
        <dbReference type="Proteomes" id="UP000007809"/>
    </source>
</evidence>
<feature type="region of interest" description="Disordered" evidence="1">
    <location>
        <begin position="1"/>
        <end position="44"/>
    </location>
</feature>
<keyword evidence="3" id="KW-1185">Reference proteome</keyword>
<dbReference type="HOGENOM" id="CLU_2071154_0_0_11"/>